<evidence type="ECO:0000313" key="1">
    <source>
        <dbReference type="EMBL" id="UOQ71776.1"/>
    </source>
</evidence>
<evidence type="ECO:0000313" key="2">
    <source>
        <dbReference type="Proteomes" id="UP000831796"/>
    </source>
</evidence>
<dbReference type="EMBL" id="CP095046">
    <property type="protein sequence ID" value="UOQ71776.1"/>
    <property type="molecule type" value="Genomic_DNA"/>
</dbReference>
<organism evidence="1 2">
    <name type="scientific">Hymenobacter cellulosilyticus</name>
    <dbReference type="NCBI Taxonomy" id="2932248"/>
    <lineage>
        <taxon>Bacteria</taxon>
        <taxon>Pseudomonadati</taxon>
        <taxon>Bacteroidota</taxon>
        <taxon>Cytophagia</taxon>
        <taxon>Cytophagales</taxon>
        <taxon>Hymenobacteraceae</taxon>
        <taxon>Hymenobacter</taxon>
    </lineage>
</organism>
<proteinExistence type="predicted"/>
<accession>A0A8T9Q209</accession>
<protein>
    <recommendedName>
        <fullName evidence="3">DUF4303 domain-containing protein</fullName>
    </recommendedName>
</protein>
<name>A0A8T9Q209_9BACT</name>
<dbReference type="AlphaFoldDB" id="A0A8T9Q209"/>
<evidence type="ECO:0008006" key="3">
    <source>
        <dbReference type="Google" id="ProtNLM"/>
    </source>
</evidence>
<reference evidence="1" key="1">
    <citation type="submission" date="2022-04" db="EMBL/GenBank/DDBJ databases">
        <title>Hymenobacter sp. isolated from the air.</title>
        <authorList>
            <person name="Won M."/>
            <person name="Lee C.-M."/>
            <person name="Woen H.-Y."/>
            <person name="Kwon S.-W."/>
        </authorList>
    </citation>
    <scope>NUCLEOTIDE SEQUENCE</scope>
    <source>
        <strain evidence="1">5116S-3</strain>
    </source>
</reference>
<dbReference type="KEGG" id="hcu:MUN79_24760"/>
<dbReference type="Proteomes" id="UP000831796">
    <property type="component" value="Chromosome"/>
</dbReference>
<gene>
    <name evidence="1" type="ORF">MUN79_24760</name>
</gene>
<keyword evidence="2" id="KW-1185">Reference proteome</keyword>
<dbReference type="RefSeq" id="WP_244675179.1">
    <property type="nucleotide sequence ID" value="NZ_CP095046.1"/>
</dbReference>
<sequence length="178" mass="20331">MKLPNVLTVAKKKKFDFQALGESVRADTQAFLDTYGAQHPEDGPIVAFCLYFDSQGSVNSLVLPHKALAQQVDVNDPAAWYQYADHVEAPQSERTEELLSGYEEAFWQEEEDEDEDEDDSEALIQQFHQMITEVTPRLSFDKLPRTDDFVFYATGMDEDYDAWNATIPAALLKKHFDQ</sequence>